<feature type="active site" description="Tele-hemiaminal-histidine intermediate" evidence="11">
    <location>
        <position position="222"/>
    </location>
</feature>
<keyword evidence="7" id="KW-0319">Glycerol metabolism</keyword>
<feature type="binding site" evidence="12">
    <location>
        <position position="111"/>
    </location>
    <ligand>
        <name>substrate</name>
    </ligand>
</feature>
<evidence type="ECO:0000256" key="7">
    <source>
        <dbReference type="ARBA" id="ARBA00022798"/>
    </source>
</evidence>
<evidence type="ECO:0000256" key="8">
    <source>
        <dbReference type="ARBA" id="ARBA00022840"/>
    </source>
</evidence>
<keyword evidence="16" id="KW-1185">Reference proteome</keyword>
<gene>
    <name evidence="15" type="ORF">BHQ10_003175</name>
</gene>
<dbReference type="FunFam" id="3.30.1180.20:FF:000001">
    <property type="entry name" value="Dihydroxyacetone kinase 1"/>
    <property type="match status" value="1"/>
</dbReference>
<accession>A0A364KUF1</accession>
<dbReference type="InterPro" id="IPR012734">
    <property type="entry name" value="DhaK_ATP"/>
</dbReference>
<feature type="domain" description="DhaL" evidence="13">
    <location>
        <begin position="378"/>
        <end position="582"/>
    </location>
</feature>
<evidence type="ECO:0000256" key="5">
    <source>
        <dbReference type="ARBA" id="ARBA00022741"/>
    </source>
</evidence>
<feature type="domain" description="DhaK" evidence="14">
    <location>
        <begin position="9"/>
        <end position="339"/>
    </location>
</feature>
<dbReference type="GeneID" id="63792391"/>
<dbReference type="InterPro" id="IPR050861">
    <property type="entry name" value="Dihydroxyacetone_Kinase"/>
</dbReference>
<evidence type="ECO:0008006" key="17">
    <source>
        <dbReference type="Google" id="ProtNLM"/>
    </source>
</evidence>
<dbReference type="Pfam" id="PF02734">
    <property type="entry name" value="Dak2"/>
    <property type="match status" value="1"/>
</dbReference>
<evidence type="ECO:0000256" key="4">
    <source>
        <dbReference type="ARBA" id="ARBA00022679"/>
    </source>
</evidence>
<dbReference type="PROSITE" id="PS51481">
    <property type="entry name" value="DHAK"/>
    <property type="match status" value="1"/>
</dbReference>
<comment type="function">
    <text evidence="1">Catalyzes both the phosphorylation of dihydroxyacetone and of glyceraldehyde.</text>
</comment>
<comment type="catalytic activity">
    <reaction evidence="9">
        <text>D-glyceraldehyde + ATP = D-glyceraldehyde 3-phosphate + ADP + H(+)</text>
        <dbReference type="Rhea" id="RHEA:13941"/>
        <dbReference type="ChEBI" id="CHEBI:15378"/>
        <dbReference type="ChEBI" id="CHEBI:17378"/>
        <dbReference type="ChEBI" id="CHEBI:30616"/>
        <dbReference type="ChEBI" id="CHEBI:59776"/>
        <dbReference type="ChEBI" id="CHEBI:456216"/>
        <dbReference type="EC" id="2.7.1.28"/>
    </reaction>
</comment>
<keyword evidence="5" id="KW-0547">Nucleotide-binding</keyword>
<comment type="pathway">
    <text evidence="2">Polyol metabolism; glycerol fermentation; glycerone phosphate from glycerol (oxidative route): step 2/2.</text>
</comment>
<evidence type="ECO:0000256" key="2">
    <source>
        <dbReference type="ARBA" id="ARBA00004778"/>
    </source>
</evidence>
<dbReference type="PANTHER" id="PTHR28629">
    <property type="entry name" value="TRIOKINASE/FMN CYCLASE"/>
    <property type="match status" value="1"/>
</dbReference>
<keyword evidence="6" id="KW-0418">Kinase</keyword>
<feature type="binding site" evidence="12">
    <location>
        <begin position="55"/>
        <end position="58"/>
    </location>
    <ligand>
        <name>substrate</name>
    </ligand>
</feature>
<organism evidence="15 16">
    <name type="scientific">Talaromyces amestolkiae</name>
    <dbReference type="NCBI Taxonomy" id="1196081"/>
    <lineage>
        <taxon>Eukaryota</taxon>
        <taxon>Fungi</taxon>
        <taxon>Dikarya</taxon>
        <taxon>Ascomycota</taxon>
        <taxon>Pezizomycotina</taxon>
        <taxon>Eurotiomycetes</taxon>
        <taxon>Eurotiomycetidae</taxon>
        <taxon>Eurotiales</taxon>
        <taxon>Trichocomaceae</taxon>
        <taxon>Talaromyces</taxon>
        <taxon>Talaromyces sect. Talaromyces</taxon>
    </lineage>
</organism>
<evidence type="ECO:0000256" key="9">
    <source>
        <dbReference type="ARBA" id="ARBA00047974"/>
    </source>
</evidence>
<dbReference type="GO" id="GO:0004371">
    <property type="term" value="F:glycerone kinase activity"/>
    <property type="evidence" value="ECO:0007669"/>
    <property type="project" value="UniProtKB-EC"/>
</dbReference>
<dbReference type="InterPro" id="IPR036117">
    <property type="entry name" value="DhaL_dom_sf"/>
</dbReference>
<keyword evidence="4" id="KW-0808">Transferase</keyword>
<protein>
    <recommendedName>
        <fullName evidence="17">Dihydroxyacetone kinase</fullName>
    </recommendedName>
</protein>
<dbReference type="RefSeq" id="XP_040731679.1">
    <property type="nucleotide sequence ID" value="XM_040875402.1"/>
</dbReference>
<dbReference type="AlphaFoldDB" id="A0A364KUF1"/>
<dbReference type="GO" id="GO:0019588">
    <property type="term" value="P:anaerobic glycerol catabolic process"/>
    <property type="evidence" value="ECO:0007669"/>
    <property type="project" value="UniProtKB-UniPathway"/>
</dbReference>
<evidence type="ECO:0000313" key="15">
    <source>
        <dbReference type="EMBL" id="RAO67163.1"/>
    </source>
</evidence>
<dbReference type="SMART" id="SM01120">
    <property type="entry name" value="Dak2"/>
    <property type="match status" value="1"/>
</dbReference>
<dbReference type="EMBL" id="MIKG01000005">
    <property type="protein sequence ID" value="RAO67163.1"/>
    <property type="molecule type" value="Genomic_DNA"/>
</dbReference>
<dbReference type="Gene3D" id="1.25.40.340">
    <property type="match status" value="1"/>
</dbReference>
<comment type="catalytic activity">
    <reaction evidence="10">
        <text>dihydroxyacetone + ATP = dihydroxyacetone phosphate + ADP + H(+)</text>
        <dbReference type="Rhea" id="RHEA:15773"/>
        <dbReference type="ChEBI" id="CHEBI:15378"/>
        <dbReference type="ChEBI" id="CHEBI:16016"/>
        <dbReference type="ChEBI" id="CHEBI:30616"/>
        <dbReference type="ChEBI" id="CHEBI:57642"/>
        <dbReference type="ChEBI" id="CHEBI:456216"/>
        <dbReference type="EC" id="2.7.1.29"/>
    </reaction>
</comment>
<dbReference type="Gene3D" id="3.40.50.10440">
    <property type="entry name" value="Dihydroxyacetone kinase, domain 1"/>
    <property type="match status" value="1"/>
</dbReference>
<evidence type="ECO:0000256" key="12">
    <source>
        <dbReference type="PIRSR" id="PIRSR612734-2"/>
    </source>
</evidence>
<dbReference type="GO" id="GO:0050354">
    <property type="term" value="F:triokinase activity"/>
    <property type="evidence" value="ECO:0007669"/>
    <property type="project" value="UniProtKB-EC"/>
</dbReference>
<dbReference type="Pfam" id="PF02733">
    <property type="entry name" value="Dak1"/>
    <property type="match status" value="1"/>
</dbReference>
<evidence type="ECO:0000256" key="3">
    <source>
        <dbReference type="ARBA" id="ARBA00008757"/>
    </source>
</evidence>
<dbReference type="GO" id="GO:0005829">
    <property type="term" value="C:cytosol"/>
    <property type="evidence" value="ECO:0007669"/>
    <property type="project" value="TreeGrafter"/>
</dbReference>
<reference evidence="15 16" key="1">
    <citation type="journal article" date="2017" name="Biotechnol. Biofuels">
        <title>Differential beta-glucosidase expression as a function of carbon source availability in Talaromyces amestolkiae: a genomic and proteomic approach.</title>
        <authorList>
            <person name="de Eugenio L.I."/>
            <person name="Mendez-Liter J.A."/>
            <person name="Nieto-Dominguez M."/>
            <person name="Alonso L."/>
            <person name="Gil-Munoz J."/>
            <person name="Barriuso J."/>
            <person name="Prieto A."/>
            <person name="Martinez M.J."/>
        </authorList>
    </citation>
    <scope>NUCLEOTIDE SEQUENCE [LARGE SCALE GENOMIC DNA]</scope>
    <source>
        <strain evidence="15 16">CIB</strain>
    </source>
</reference>
<evidence type="ECO:0000259" key="14">
    <source>
        <dbReference type="PROSITE" id="PS51481"/>
    </source>
</evidence>
<name>A0A364KUF1_TALAM</name>
<proteinExistence type="inferred from homology"/>
<evidence type="ECO:0000259" key="13">
    <source>
        <dbReference type="PROSITE" id="PS51480"/>
    </source>
</evidence>
<evidence type="ECO:0000256" key="6">
    <source>
        <dbReference type="ARBA" id="ARBA00022777"/>
    </source>
</evidence>
<dbReference type="OrthoDB" id="1724672at2759"/>
<evidence type="ECO:0000313" key="16">
    <source>
        <dbReference type="Proteomes" id="UP000249363"/>
    </source>
</evidence>
<dbReference type="UniPathway" id="UPA00617">
    <property type="reaction ID" value="UER00669"/>
</dbReference>
<dbReference type="Proteomes" id="UP000249363">
    <property type="component" value="Unassembled WGS sequence"/>
</dbReference>
<dbReference type="PROSITE" id="PS51480">
    <property type="entry name" value="DHAL"/>
    <property type="match status" value="1"/>
</dbReference>
<dbReference type="NCBIfam" id="TIGR02361">
    <property type="entry name" value="dak_ATP"/>
    <property type="match status" value="1"/>
</dbReference>
<dbReference type="STRING" id="1196081.A0A364KUF1"/>
<dbReference type="InterPro" id="IPR004007">
    <property type="entry name" value="DhaL_dom"/>
</dbReference>
<evidence type="ECO:0000256" key="11">
    <source>
        <dbReference type="PIRSR" id="PIRSR612734-1"/>
    </source>
</evidence>
<dbReference type="FunFam" id="3.40.50.10440:FF:000001">
    <property type="entry name" value="Dihydroxyacetone kinase, DhaK subunit"/>
    <property type="match status" value="1"/>
</dbReference>
<dbReference type="FunFam" id="1.25.40.340:FF:000001">
    <property type="entry name" value="Dihydroxyacetone kinase 1"/>
    <property type="match status" value="1"/>
</dbReference>
<comment type="caution">
    <text evidence="15">The sequence shown here is derived from an EMBL/GenBank/DDBJ whole genome shotgun (WGS) entry which is preliminary data.</text>
</comment>
<sequence length="584" mass="62082">MATQHFINDGETLVQDALDGLALTNPNLIYDRANKAIINSEHDGNKQVTIISGGGAGHEPSFAALVGNGLLGAAVSGNVFASPSVQQIVNTVIKVGGSSGTLLVIMNYTGDVLHFHLAAEKARVAGFDTALLVVGDDVSVGRKRSGRVGRRGLAGTILVEKVLGARAQMGNVTLPELQKFGEDIVGRLATVGAALGHVHLPGRPKADFVESEDQVELGMGIHNESGCRILKPQPPIADLIDQMLDQILDVNDADRHYVDFDPKNTVLLVNNLGGVSSLEFSAITKTAIDRLGIRNIVPVRTYAGAFMTSLDNKGFSITLLNTNDEIIQYLDVPAYTLGWTSTGSQASGTKVQAAQEVESSNRVHAEYASTSLLRVDITALSTALLYACHKIVDVEQEIDRYDAVVGDGDCGSTLGRAARAIIKSIKDDEFFAANTDAVRFLDTIAQIVEDNMDGTSGALYAIFLNALAASLRNIGLVAKKEIVVEPTQWVQASAEALEALQRATPARAGDRTLMDALEPFIATLKATRTVSTALAAARDGKNKTKGMPAAFGRAVYVPEQSWSEVPDPGATGLVYFLEGLFSNW</sequence>
<dbReference type="SUPFAM" id="SSF82549">
    <property type="entry name" value="DAK1/DegV-like"/>
    <property type="match status" value="1"/>
</dbReference>
<dbReference type="Gene3D" id="3.30.1180.20">
    <property type="entry name" value="Dihydroxyacetone kinase, domain 2"/>
    <property type="match status" value="1"/>
</dbReference>
<dbReference type="GO" id="GO:0005524">
    <property type="term" value="F:ATP binding"/>
    <property type="evidence" value="ECO:0007669"/>
    <property type="project" value="UniProtKB-KW"/>
</dbReference>
<evidence type="ECO:0000256" key="10">
    <source>
        <dbReference type="ARBA" id="ARBA00048898"/>
    </source>
</evidence>
<keyword evidence="8" id="KW-0067">ATP-binding</keyword>
<comment type="similarity">
    <text evidence="3">Belongs to the dihydroxyacetone kinase (DAK) family.</text>
</comment>
<dbReference type="PANTHER" id="PTHR28629:SF14">
    <property type="entry name" value="DIHYDROXYACETONE KINASE 1"/>
    <property type="match status" value="1"/>
</dbReference>
<dbReference type="InterPro" id="IPR004006">
    <property type="entry name" value="DhaK_dom"/>
</dbReference>
<evidence type="ECO:0000256" key="1">
    <source>
        <dbReference type="ARBA" id="ARBA00003264"/>
    </source>
</evidence>
<dbReference type="SUPFAM" id="SSF101473">
    <property type="entry name" value="DhaL-like"/>
    <property type="match status" value="1"/>
</dbReference>